<organism evidence="1 2">
    <name type="scientific">Datura stramonium</name>
    <name type="common">Jimsonweed</name>
    <name type="synonym">Common thornapple</name>
    <dbReference type="NCBI Taxonomy" id="4076"/>
    <lineage>
        <taxon>Eukaryota</taxon>
        <taxon>Viridiplantae</taxon>
        <taxon>Streptophyta</taxon>
        <taxon>Embryophyta</taxon>
        <taxon>Tracheophyta</taxon>
        <taxon>Spermatophyta</taxon>
        <taxon>Magnoliopsida</taxon>
        <taxon>eudicotyledons</taxon>
        <taxon>Gunneridae</taxon>
        <taxon>Pentapetalae</taxon>
        <taxon>asterids</taxon>
        <taxon>lamiids</taxon>
        <taxon>Solanales</taxon>
        <taxon>Solanaceae</taxon>
        <taxon>Solanoideae</taxon>
        <taxon>Datureae</taxon>
        <taxon>Datura</taxon>
    </lineage>
</organism>
<sequence>MAALRAASRAIQSGSFGGTKKKKEEVLTVAPYYQHGDPSTPPNHGNQGVTMITLDEEYDTKGTIFLVGNTEEVSTTSSVAPFITVQLRAPLTIHTYHPRSIVTTAIAKKLDYNSQAVPWDYEAEAKAKMINTAIAHRMTRSGRCYVPDNLNKPALGREQNQKRNVTDAEIVEF</sequence>
<dbReference type="Proteomes" id="UP000823775">
    <property type="component" value="Unassembled WGS sequence"/>
</dbReference>
<evidence type="ECO:0000313" key="2">
    <source>
        <dbReference type="Proteomes" id="UP000823775"/>
    </source>
</evidence>
<dbReference type="EMBL" id="JACEIK010000741">
    <property type="protein sequence ID" value="MCD7461633.1"/>
    <property type="molecule type" value="Genomic_DNA"/>
</dbReference>
<proteinExistence type="predicted"/>
<protein>
    <submittedName>
        <fullName evidence="1">Uncharacterized protein</fullName>
    </submittedName>
</protein>
<gene>
    <name evidence="1" type="ORF">HAX54_046705</name>
</gene>
<reference evidence="1 2" key="1">
    <citation type="journal article" date="2021" name="BMC Genomics">
        <title>Datura genome reveals duplications of psychoactive alkaloid biosynthetic genes and high mutation rate following tissue culture.</title>
        <authorList>
            <person name="Rajewski A."/>
            <person name="Carter-House D."/>
            <person name="Stajich J."/>
            <person name="Litt A."/>
        </authorList>
    </citation>
    <scope>NUCLEOTIDE SEQUENCE [LARGE SCALE GENOMIC DNA]</scope>
    <source>
        <strain evidence="1">AR-01</strain>
    </source>
</reference>
<evidence type="ECO:0000313" key="1">
    <source>
        <dbReference type="EMBL" id="MCD7461633.1"/>
    </source>
</evidence>
<comment type="caution">
    <text evidence="1">The sequence shown here is derived from an EMBL/GenBank/DDBJ whole genome shotgun (WGS) entry which is preliminary data.</text>
</comment>
<keyword evidence="2" id="KW-1185">Reference proteome</keyword>
<accession>A0ABS8SRU9</accession>
<name>A0ABS8SRU9_DATST</name>